<keyword evidence="3" id="KW-1185">Reference proteome</keyword>
<sequence length="38" mass="4400">MAEATTDLLNGNRLRKFFTHLLYPVNLGVIFRCILFSD</sequence>
<organism evidence="2 3">
    <name type="scientific">Pseudoalteromonas peptidolytica F12-50-A1</name>
    <dbReference type="NCBI Taxonomy" id="1315280"/>
    <lineage>
        <taxon>Bacteria</taxon>
        <taxon>Pseudomonadati</taxon>
        <taxon>Pseudomonadota</taxon>
        <taxon>Gammaproteobacteria</taxon>
        <taxon>Alteromonadales</taxon>
        <taxon>Pseudoalteromonadaceae</taxon>
        <taxon>Pseudoalteromonas</taxon>
    </lineage>
</organism>
<keyword evidence="1" id="KW-1133">Transmembrane helix</keyword>
<reference evidence="2 3" key="1">
    <citation type="submission" date="2015-06" db="EMBL/GenBank/DDBJ databases">
        <title>Genome sequence of Pseudoalteromonas peptidolytica.</title>
        <authorList>
            <person name="Xie B.-B."/>
            <person name="Rong J.-C."/>
            <person name="Qin Q.-L."/>
            <person name="Zhang Y.-Z."/>
        </authorList>
    </citation>
    <scope>NUCLEOTIDE SEQUENCE [LARGE SCALE GENOMIC DNA]</scope>
    <source>
        <strain evidence="2 3">F12-50-A1</strain>
    </source>
</reference>
<evidence type="ECO:0000313" key="3">
    <source>
        <dbReference type="Proteomes" id="UP000660708"/>
    </source>
</evidence>
<evidence type="ECO:0000256" key="1">
    <source>
        <dbReference type="SAM" id="Phobius"/>
    </source>
</evidence>
<gene>
    <name evidence="2" type="ORF">PPEP_a4320</name>
</gene>
<dbReference type="Proteomes" id="UP000660708">
    <property type="component" value="Unassembled WGS sequence"/>
</dbReference>
<protein>
    <submittedName>
        <fullName evidence="2">Uncharacterized protein</fullName>
    </submittedName>
</protein>
<accession>A0A8I0MZE8</accession>
<name>A0A8I0MZE8_9GAMM</name>
<feature type="transmembrane region" description="Helical" evidence="1">
    <location>
        <begin position="17"/>
        <end position="35"/>
    </location>
</feature>
<proteinExistence type="predicted"/>
<keyword evidence="1" id="KW-0812">Transmembrane</keyword>
<keyword evidence="1" id="KW-0472">Membrane</keyword>
<dbReference type="EMBL" id="AQHF01000028">
    <property type="protein sequence ID" value="MBE0347935.1"/>
    <property type="molecule type" value="Genomic_DNA"/>
</dbReference>
<evidence type="ECO:0000313" key="2">
    <source>
        <dbReference type="EMBL" id="MBE0347935.1"/>
    </source>
</evidence>
<dbReference type="AlphaFoldDB" id="A0A8I0MZE8"/>
<comment type="caution">
    <text evidence="2">The sequence shown here is derived from an EMBL/GenBank/DDBJ whole genome shotgun (WGS) entry which is preliminary data.</text>
</comment>